<dbReference type="Proteomes" id="UP000002964">
    <property type="component" value="Unassembled WGS sequence"/>
</dbReference>
<name>H8Z8L6_9GAMM</name>
<dbReference type="Pfam" id="PF06271">
    <property type="entry name" value="RDD"/>
    <property type="match status" value="1"/>
</dbReference>
<evidence type="ECO:0000256" key="2">
    <source>
        <dbReference type="ARBA" id="ARBA00022475"/>
    </source>
</evidence>
<dbReference type="eggNOG" id="COG1714">
    <property type="taxonomic scope" value="Bacteria"/>
</dbReference>
<accession>H8Z8L6</accession>
<organism evidence="8 9">
    <name type="scientific">Thiorhodovibrio frisius</name>
    <dbReference type="NCBI Taxonomy" id="631362"/>
    <lineage>
        <taxon>Bacteria</taxon>
        <taxon>Pseudomonadati</taxon>
        <taxon>Pseudomonadota</taxon>
        <taxon>Gammaproteobacteria</taxon>
        <taxon>Chromatiales</taxon>
        <taxon>Chromatiaceae</taxon>
        <taxon>Thiorhodovibrio</taxon>
    </lineage>
</organism>
<dbReference type="HOGENOM" id="CLU_053152_4_0_6"/>
<comment type="subcellular location">
    <subcellularLocation>
        <location evidence="1">Cell membrane</location>
        <topology evidence="1">Multi-pass membrane protein</topology>
    </subcellularLocation>
</comment>
<keyword evidence="5 6" id="KW-0472">Membrane</keyword>
<evidence type="ECO:0000256" key="5">
    <source>
        <dbReference type="ARBA" id="ARBA00023136"/>
    </source>
</evidence>
<reference evidence="9" key="1">
    <citation type="submission" date="2011-06" db="EMBL/GenBank/DDBJ databases">
        <authorList>
            <consortium name="US DOE Joint Genome Institute (JGI-PGF)"/>
            <person name="Lucas S."/>
            <person name="Han J."/>
            <person name="Lapidus A."/>
            <person name="Cheng J.-F."/>
            <person name="Goodwin L."/>
            <person name="Pitluck S."/>
            <person name="Peters L."/>
            <person name="Land M.L."/>
            <person name="Hauser L."/>
            <person name="Vogl K."/>
            <person name="Liu Z."/>
            <person name="Overmann J."/>
            <person name="Frigaard N.-U."/>
            <person name="Bryant D.A."/>
            <person name="Woyke T.J."/>
        </authorList>
    </citation>
    <scope>NUCLEOTIDE SEQUENCE [LARGE SCALE GENOMIC DNA]</scope>
    <source>
        <strain evidence="9">970</strain>
    </source>
</reference>
<gene>
    <name evidence="8" type="ORF">Thi970DRAFT_04941</name>
</gene>
<evidence type="ECO:0000313" key="9">
    <source>
        <dbReference type="Proteomes" id="UP000002964"/>
    </source>
</evidence>
<keyword evidence="2" id="KW-1003">Cell membrane</keyword>
<dbReference type="EMBL" id="JH603171">
    <property type="protein sequence ID" value="EIC19421.1"/>
    <property type="molecule type" value="Genomic_DNA"/>
</dbReference>
<dbReference type="AlphaFoldDB" id="H8Z8L6"/>
<dbReference type="InterPro" id="IPR051791">
    <property type="entry name" value="Pra-immunoreactive"/>
</dbReference>
<feature type="transmembrane region" description="Helical" evidence="6">
    <location>
        <begin position="95"/>
        <end position="114"/>
    </location>
</feature>
<proteinExistence type="predicted"/>
<dbReference type="GO" id="GO:0005886">
    <property type="term" value="C:plasma membrane"/>
    <property type="evidence" value="ECO:0007669"/>
    <property type="project" value="UniProtKB-SubCell"/>
</dbReference>
<dbReference type="STRING" id="631362.Thi970DRAFT_04941"/>
<dbReference type="InterPro" id="IPR010432">
    <property type="entry name" value="RDD"/>
</dbReference>
<sequence length="139" mass="15714">MRRILSAIYDLMLVAGVLVMATALATLAYQGLFDGDLTQGLPRILFQAYLLGVCVLYYLYFWSSGRQSLGMRAWRLQLVRLDGQPLSWGDAFRRLGLTLLCMAPAGLGLWWALFDRGHLGWHDRLSGTRLVILAKPKKR</sequence>
<feature type="transmembrane region" description="Helical" evidence="6">
    <location>
        <begin position="44"/>
        <end position="62"/>
    </location>
</feature>
<feature type="domain" description="RDD" evidence="7">
    <location>
        <begin position="1"/>
        <end position="127"/>
    </location>
</feature>
<keyword evidence="9" id="KW-1185">Reference proteome</keyword>
<feature type="transmembrane region" description="Helical" evidence="6">
    <location>
        <begin position="7"/>
        <end position="32"/>
    </location>
</feature>
<evidence type="ECO:0000259" key="7">
    <source>
        <dbReference type="Pfam" id="PF06271"/>
    </source>
</evidence>
<evidence type="ECO:0000313" key="8">
    <source>
        <dbReference type="EMBL" id="EIC19421.1"/>
    </source>
</evidence>
<keyword evidence="3 6" id="KW-0812">Transmembrane</keyword>
<evidence type="ECO:0000256" key="4">
    <source>
        <dbReference type="ARBA" id="ARBA00022989"/>
    </source>
</evidence>
<dbReference type="PANTHER" id="PTHR36115">
    <property type="entry name" value="PROLINE-RICH ANTIGEN HOMOLOG-RELATED"/>
    <property type="match status" value="1"/>
</dbReference>
<protein>
    <submittedName>
        <fullName evidence="8">Putative membrane protein</fullName>
    </submittedName>
</protein>
<evidence type="ECO:0000256" key="3">
    <source>
        <dbReference type="ARBA" id="ARBA00022692"/>
    </source>
</evidence>
<evidence type="ECO:0000256" key="1">
    <source>
        <dbReference type="ARBA" id="ARBA00004651"/>
    </source>
</evidence>
<dbReference type="PANTHER" id="PTHR36115:SF10">
    <property type="entry name" value="RDD DOMAIN-CONTAINING PROTEIN"/>
    <property type="match status" value="1"/>
</dbReference>
<evidence type="ECO:0000256" key="6">
    <source>
        <dbReference type="SAM" id="Phobius"/>
    </source>
</evidence>
<keyword evidence="4 6" id="KW-1133">Transmembrane helix</keyword>
<reference evidence="8 9" key="2">
    <citation type="submission" date="2011-11" db="EMBL/GenBank/DDBJ databases">
        <authorList>
            <consortium name="US DOE Joint Genome Institute"/>
            <person name="Lucas S."/>
            <person name="Han J."/>
            <person name="Lapidus A."/>
            <person name="Cheng J.-F."/>
            <person name="Goodwin L."/>
            <person name="Pitluck S."/>
            <person name="Peters L."/>
            <person name="Ovchinnikova G."/>
            <person name="Zhang X."/>
            <person name="Detter J.C."/>
            <person name="Han C."/>
            <person name="Tapia R."/>
            <person name="Land M."/>
            <person name="Hauser L."/>
            <person name="Kyrpides N."/>
            <person name="Ivanova N."/>
            <person name="Pagani I."/>
            <person name="Vogl K."/>
            <person name="Liu Z."/>
            <person name="Overmann J."/>
            <person name="Frigaard N.-U."/>
            <person name="Bryant D."/>
            <person name="Woyke T."/>
        </authorList>
    </citation>
    <scope>NUCLEOTIDE SEQUENCE [LARGE SCALE GENOMIC DNA]</scope>
    <source>
        <strain evidence="8 9">970</strain>
    </source>
</reference>